<feature type="region of interest" description="Disordered" evidence="1">
    <location>
        <begin position="422"/>
        <end position="457"/>
    </location>
</feature>
<evidence type="ECO:0000256" key="1">
    <source>
        <dbReference type="SAM" id="MobiDB-lite"/>
    </source>
</evidence>
<feature type="region of interest" description="Disordered" evidence="1">
    <location>
        <begin position="1"/>
        <end position="37"/>
    </location>
</feature>
<dbReference type="PANTHER" id="PTHR34193:SF10">
    <property type="entry name" value="DUF1645 FAMILY PROTEIN"/>
    <property type="match status" value="1"/>
</dbReference>
<proteinExistence type="predicted"/>
<evidence type="ECO:0000313" key="2">
    <source>
        <dbReference type="EMBL" id="QCE15098.1"/>
    </source>
</evidence>
<feature type="region of interest" description="Disordered" evidence="1">
    <location>
        <begin position="115"/>
        <end position="153"/>
    </location>
</feature>
<feature type="compositionally biased region" description="Polar residues" evidence="1">
    <location>
        <begin position="23"/>
        <end position="37"/>
    </location>
</feature>
<gene>
    <name evidence="2" type="ORF">DEO72_LG11g2106</name>
</gene>
<feature type="compositionally biased region" description="Polar residues" evidence="1">
    <location>
        <begin position="306"/>
        <end position="326"/>
    </location>
</feature>
<accession>A0A4D6NP49</accession>
<keyword evidence="3" id="KW-1185">Reference proteome</keyword>
<dbReference type="Proteomes" id="UP000501690">
    <property type="component" value="Linkage Group LG11"/>
</dbReference>
<dbReference type="EMBL" id="CP039355">
    <property type="protein sequence ID" value="QCE15098.1"/>
    <property type="molecule type" value="Genomic_DNA"/>
</dbReference>
<dbReference type="AlphaFoldDB" id="A0A4D6NP49"/>
<reference evidence="2 3" key="1">
    <citation type="submission" date="2019-04" db="EMBL/GenBank/DDBJ databases">
        <title>An improved genome assembly and genetic linkage map for asparagus bean, Vigna unguiculata ssp. sesquipedialis.</title>
        <authorList>
            <person name="Xia Q."/>
            <person name="Zhang R."/>
            <person name="Dong Y."/>
        </authorList>
    </citation>
    <scope>NUCLEOTIDE SEQUENCE [LARGE SCALE GENOMIC DNA]</scope>
    <source>
        <tissue evidence="2">Leaf</tissue>
    </source>
</reference>
<feature type="region of interest" description="Disordered" evidence="1">
    <location>
        <begin position="299"/>
        <end position="410"/>
    </location>
</feature>
<evidence type="ECO:0000313" key="3">
    <source>
        <dbReference type="Proteomes" id="UP000501690"/>
    </source>
</evidence>
<feature type="compositionally biased region" description="Polar residues" evidence="1">
    <location>
        <begin position="119"/>
        <end position="135"/>
    </location>
</feature>
<feature type="compositionally biased region" description="Polar residues" evidence="1">
    <location>
        <begin position="343"/>
        <end position="355"/>
    </location>
</feature>
<protein>
    <submittedName>
        <fullName evidence="2">Uncharacterized protein</fullName>
    </submittedName>
</protein>
<feature type="compositionally biased region" description="Basic and acidic residues" evidence="1">
    <location>
        <begin position="9"/>
        <end position="19"/>
    </location>
</feature>
<organism evidence="2 3">
    <name type="scientific">Vigna unguiculata</name>
    <name type="common">Cowpea</name>
    <dbReference type="NCBI Taxonomy" id="3917"/>
    <lineage>
        <taxon>Eukaryota</taxon>
        <taxon>Viridiplantae</taxon>
        <taxon>Streptophyta</taxon>
        <taxon>Embryophyta</taxon>
        <taxon>Tracheophyta</taxon>
        <taxon>Spermatophyta</taxon>
        <taxon>Magnoliopsida</taxon>
        <taxon>eudicotyledons</taxon>
        <taxon>Gunneridae</taxon>
        <taxon>Pentapetalae</taxon>
        <taxon>rosids</taxon>
        <taxon>fabids</taxon>
        <taxon>Fabales</taxon>
        <taxon>Fabaceae</taxon>
        <taxon>Papilionoideae</taxon>
        <taxon>50 kb inversion clade</taxon>
        <taxon>NPAAA clade</taxon>
        <taxon>indigoferoid/millettioid clade</taxon>
        <taxon>Phaseoleae</taxon>
        <taxon>Vigna</taxon>
    </lineage>
</organism>
<dbReference type="PANTHER" id="PTHR34193">
    <property type="entry name" value="OS11G0199801 PROTEIN"/>
    <property type="match status" value="1"/>
</dbReference>
<feature type="compositionally biased region" description="Basic residues" evidence="1">
    <location>
        <begin position="140"/>
        <end position="149"/>
    </location>
</feature>
<sequence length="472" mass="52972">MNTTHQTHSLHESGGDREFSFWGSPNTTPYSDWDQPQGNEARFYKEADFGETHQRKNLKFEYSPFCSTASNPSRSKAIARGQMELMEMVQDMPESGYELSFQDMVVHEKHVLEPEQPHQNETSLNNTHMQSSGNKDQLKKLKKKKKIKGNSRPGQILRVESMDSETFLLKLFFPISLDWMKKDKMKNESKVSSRPSFQESIKQVGKDWRIKGFSLSGNNTEDGMSDANRYVDHSSSFSNGCWSFLPCAKGKTKNMRGTEANHPRRRNAAATTIFFHAFTPCSSNPNFHHLFPSPWQPPPLSEANFPATTVSSSSPQRTTALQQLVQQKHHEPPPIANTKPAANRNTNPQPAQNTNAHLDADHHHHATVNDAPDAESSATANKGSKPPLLQNHHHYNNTTPPPPSNRSEQQRIRATKATIVASGTSTTSPPCLEQPCRREKRKSTVVERGAGKKKRKGAHEFGALIKPYGLGY</sequence>
<name>A0A4D6NP49_VIGUN</name>